<dbReference type="FunFam" id="3.30.70.270:FF:000001">
    <property type="entry name" value="Diguanylate cyclase domain protein"/>
    <property type="match status" value="1"/>
</dbReference>
<dbReference type="PROSITE" id="PS50887">
    <property type="entry name" value="GGDEF"/>
    <property type="match status" value="1"/>
</dbReference>
<dbReference type="CDD" id="cd01949">
    <property type="entry name" value="GGDEF"/>
    <property type="match status" value="1"/>
</dbReference>
<dbReference type="EMBL" id="SMBT01000001">
    <property type="protein sequence ID" value="TCU90129.1"/>
    <property type="molecule type" value="Genomic_DNA"/>
</dbReference>
<feature type="modified residue" description="4-aspartylphosphate" evidence="3">
    <location>
        <position position="60"/>
    </location>
</feature>
<evidence type="ECO:0000313" key="7">
    <source>
        <dbReference type="EMBL" id="STQ89156.1"/>
    </source>
</evidence>
<dbReference type="Pfam" id="PF00072">
    <property type="entry name" value="Response_reg"/>
    <property type="match status" value="1"/>
</dbReference>
<dbReference type="Proteomes" id="UP000255108">
    <property type="component" value="Unassembled WGS sequence"/>
</dbReference>
<evidence type="ECO:0000313" key="8">
    <source>
        <dbReference type="EMBL" id="TCU90129.1"/>
    </source>
</evidence>
<dbReference type="SMART" id="SM00448">
    <property type="entry name" value="REC"/>
    <property type="match status" value="1"/>
</dbReference>
<dbReference type="SUPFAM" id="SSF52172">
    <property type="entry name" value="CheY-like"/>
    <property type="match status" value="1"/>
</dbReference>
<dbReference type="PROSITE" id="PS50110">
    <property type="entry name" value="RESPONSE_REGULATORY"/>
    <property type="match status" value="1"/>
</dbReference>
<dbReference type="SMART" id="SM00267">
    <property type="entry name" value="GGDEF"/>
    <property type="match status" value="1"/>
</dbReference>
<protein>
    <recommendedName>
        <fullName evidence="1">diguanylate cyclase</fullName>
        <ecNumber evidence="1">2.7.7.65</ecNumber>
    </recommendedName>
</protein>
<evidence type="ECO:0000259" key="5">
    <source>
        <dbReference type="PROSITE" id="PS50110"/>
    </source>
</evidence>
<dbReference type="GO" id="GO:0000160">
    <property type="term" value="P:phosphorelay signal transduction system"/>
    <property type="evidence" value="ECO:0007669"/>
    <property type="project" value="InterPro"/>
</dbReference>
<dbReference type="RefSeq" id="WP_115225643.1">
    <property type="nucleotide sequence ID" value="NZ_CAWOLO010000001.1"/>
</dbReference>
<dbReference type="CDD" id="cd17569">
    <property type="entry name" value="REC_HupR-like"/>
    <property type="match status" value="1"/>
</dbReference>
<sequence>MTTILCVDDDSNVLSALRSLLGQRLPHHQSVEIAENGKEALEIIADLAEDGEALSVIIADYIMPGMKGDELLVKVHEQHPKAIKIMLTGQSDLNGVKRTINEANLFRFLEKPWQNEDIVLTVQAAIRAYELDDQLQQRNLELQRINEELEHIVCERTRQLVEKNQELAQLAITDRLTHLYNRLFLDQMLEREFAAVTRQRSTFSLILIDIDHFKQVNDTYGHHAGDEVLKTISKILKDTMRESDIVGRWGGEEFLVLCPGTSLADTLTVAEKLRSGIEAYDFATIGTRTASFGVACYKPGDTIAMVESRADKALYLAKNGGRNKVISCESL</sequence>
<dbReference type="PANTHER" id="PTHR45138">
    <property type="entry name" value="REGULATORY COMPONENTS OF SENSORY TRANSDUCTION SYSTEM"/>
    <property type="match status" value="1"/>
</dbReference>
<dbReference type="InterPro" id="IPR029787">
    <property type="entry name" value="Nucleotide_cyclase"/>
</dbReference>
<dbReference type="EC" id="2.7.7.65" evidence="1"/>
<evidence type="ECO:0000313" key="9">
    <source>
        <dbReference type="Proteomes" id="UP000255108"/>
    </source>
</evidence>
<dbReference type="GO" id="GO:0052621">
    <property type="term" value="F:diguanylate cyclase activity"/>
    <property type="evidence" value="ECO:0007669"/>
    <property type="project" value="UniProtKB-EC"/>
</dbReference>
<evidence type="ECO:0000256" key="4">
    <source>
        <dbReference type="SAM" id="Coils"/>
    </source>
</evidence>
<feature type="domain" description="GGDEF" evidence="6">
    <location>
        <begin position="201"/>
        <end position="330"/>
    </location>
</feature>
<organism evidence="7 9">
    <name type="scientific">Iodobacter fluviatilis</name>
    <dbReference type="NCBI Taxonomy" id="537"/>
    <lineage>
        <taxon>Bacteria</taxon>
        <taxon>Pseudomonadati</taxon>
        <taxon>Pseudomonadota</taxon>
        <taxon>Betaproteobacteria</taxon>
        <taxon>Neisseriales</taxon>
        <taxon>Chitinibacteraceae</taxon>
        <taxon>Iodobacter</taxon>
    </lineage>
</organism>
<keyword evidence="3" id="KW-0597">Phosphoprotein</keyword>
<keyword evidence="4" id="KW-0175">Coiled coil</keyword>
<dbReference type="Pfam" id="PF00990">
    <property type="entry name" value="GGDEF"/>
    <property type="match status" value="1"/>
</dbReference>
<comment type="catalytic activity">
    <reaction evidence="2">
        <text>2 GTP = 3',3'-c-di-GMP + 2 diphosphate</text>
        <dbReference type="Rhea" id="RHEA:24898"/>
        <dbReference type="ChEBI" id="CHEBI:33019"/>
        <dbReference type="ChEBI" id="CHEBI:37565"/>
        <dbReference type="ChEBI" id="CHEBI:58805"/>
        <dbReference type="EC" id="2.7.7.65"/>
    </reaction>
</comment>
<accession>A0A377Q1L4</accession>
<proteinExistence type="predicted"/>
<feature type="domain" description="Response regulatory" evidence="5">
    <location>
        <begin position="3"/>
        <end position="126"/>
    </location>
</feature>
<dbReference type="NCBIfam" id="TIGR00254">
    <property type="entry name" value="GGDEF"/>
    <property type="match status" value="1"/>
</dbReference>
<dbReference type="Gene3D" id="3.30.70.270">
    <property type="match status" value="1"/>
</dbReference>
<dbReference type="InterPro" id="IPR000160">
    <property type="entry name" value="GGDEF_dom"/>
</dbReference>
<dbReference type="PANTHER" id="PTHR45138:SF9">
    <property type="entry name" value="DIGUANYLATE CYCLASE DGCM-RELATED"/>
    <property type="match status" value="1"/>
</dbReference>
<dbReference type="EMBL" id="UGHR01000001">
    <property type="protein sequence ID" value="STQ89156.1"/>
    <property type="molecule type" value="Genomic_DNA"/>
</dbReference>
<evidence type="ECO:0000313" key="10">
    <source>
        <dbReference type="Proteomes" id="UP000295794"/>
    </source>
</evidence>
<dbReference type="InterPro" id="IPR011006">
    <property type="entry name" value="CheY-like_superfamily"/>
</dbReference>
<dbReference type="Gene3D" id="3.40.50.2300">
    <property type="match status" value="1"/>
</dbReference>
<dbReference type="SUPFAM" id="SSF55073">
    <property type="entry name" value="Nucleotide cyclase"/>
    <property type="match status" value="1"/>
</dbReference>
<gene>
    <name evidence="7" type="primary">pleD_2</name>
    <name evidence="8" type="ORF">EV682_101148</name>
    <name evidence="7" type="ORF">NCTC11159_00167</name>
</gene>
<dbReference type="Proteomes" id="UP000295794">
    <property type="component" value="Unassembled WGS sequence"/>
</dbReference>
<dbReference type="InterPro" id="IPR050469">
    <property type="entry name" value="Diguanylate_Cyclase"/>
</dbReference>
<dbReference type="AlphaFoldDB" id="A0A377Q1L4"/>
<name>A0A377Q1L4_9NEIS</name>
<reference evidence="7 9" key="1">
    <citation type="submission" date="2018-06" db="EMBL/GenBank/DDBJ databases">
        <authorList>
            <consortium name="Pathogen Informatics"/>
            <person name="Doyle S."/>
        </authorList>
    </citation>
    <scope>NUCLEOTIDE SEQUENCE [LARGE SCALE GENOMIC DNA]</scope>
    <source>
        <strain evidence="7 9">NCTC11159</strain>
    </source>
</reference>
<feature type="coiled-coil region" evidence="4">
    <location>
        <begin position="128"/>
        <end position="155"/>
    </location>
</feature>
<evidence type="ECO:0000256" key="3">
    <source>
        <dbReference type="PROSITE-ProRule" id="PRU00169"/>
    </source>
</evidence>
<evidence type="ECO:0000256" key="1">
    <source>
        <dbReference type="ARBA" id="ARBA00012528"/>
    </source>
</evidence>
<dbReference type="InterPro" id="IPR001789">
    <property type="entry name" value="Sig_transdc_resp-reg_receiver"/>
</dbReference>
<reference evidence="8 10" key="2">
    <citation type="submission" date="2019-03" db="EMBL/GenBank/DDBJ databases">
        <title>Genomic Encyclopedia of Type Strains, Phase IV (KMG-IV): sequencing the most valuable type-strain genomes for metagenomic binning, comparative biology and taxonomic classification.</title>
        <authorList>
            <person name="Goeker M."/>
        </authorList>
    </citation>
    <scope>NUCLEOTIDE SEQUENCE [LARGE SCALE GENOMIC DNA]</scope>
    <source>
        <strain evidence="8 10">DSM 3764</strain>
    </source>
</reference>
<keyword evidence="10" id="KW-1185">Reference proteome</keyword>
<dbReference type="OrthoDB" id="9813903at2"/>
<evidence type="ECO:0000256" key="2">
    <source>
        <dbReference type="ARBA" id="ARBA00034247"/>
    </source>
</evidence>
<evidence type="ECO:0000259" key="6">
    <source>
        <dbReference type="PROSITE" id="PS50887"/>
    </source>
</evidence>
<dbReference type="InterPro" id="IPR043128">
    <property type="entry name" value="Rev_trsase/Diguanyl_cyclase"/>
</dbReference>